<protein>
    <recommendedName>
        <fullName evidence="3">TIR domain-containing protein</fullName>
    </recommendedName>
</protein>
<keyword evidence="5" id="KW-1185">Reference proteome</keyword>
<dbReference type="Pfam" id="PF01582">
    <property type="entry name" value="TIR"/>
    <property type="match status" value="2"/>
</dbReference>
<evidence type="ECO:0000256" key="1">
    <source>
        <dbReference type="ARBA" id="ARBA00023027"/>
    </source>
</evidence>
<keyword evidence="1" id="KW-0520">NAD</keyword>
<dbReference type="Gene3D" id="3.40.50.10140">
    <property type="entry name" value="Toll/interleukin-1 receptor homology (TIR) domain"/>
    <property type="match status" value="2"/>
</dbReference>
<dbReference type="SMART" id="SM00255">
    <property type="entry name" value="TIR"/>
    <property type="match status" value="2"/>
</dbReference>
<dbReference type="PANTHER" id="PTHR32009">
    <property type="entry name" value="TMV RESISTANCE PROTEIN N-LIKE"/>
    <property type="match status" value="1"/>
</dbReference>
<evidence type="ECO:0000256" key="2">
    <source>
        <dbReference type="SAM" id="MobiDB-lite"/>
    </source>
</evidence>
<reference evidence="4" key="1">
    <citation type="submission" date="2021-01" db="EMBL/GenBank/DDBJ databases">
        <authorList>
            <person name="Bezrukov I."/>
        </authorList>
    </citation>
    <scope>NUCLEOTIDE SEQUENCE</scope>
</reference>
<dbReference type="PROSITE" id="PS50104">
    <property type="entry name" value="TIR"/>
    <property type="match status" value="2"/>
</dbReference>
<gene>
    <name evidence="4" type="ORF">AARE701A_LOCUS20509</name>
</gene>
<dbReference type="InterPro" id="IPR035897">
    <property type="entry name" value="Toll_tir_struct_dom_sf"/>
</dbReference>
<evidence type="ECO:0000313" key="4">
    <source>
        <dbReference type="EMBL" id="CAE6219096.1"/>
    </source>
</evidence>
<feature type="domain" description="TIR" evidence="3">
    <location>
        <begin position="12"/>
        <end position="185"/>
    </location>
</feature>
<proteinExistence type="predicted"/>
<dbReference type="AlphaFoldDB" id="A0A8S2B5F5"/>
<accession>A0A8S2B5F5</accession>
<dbReference type="Proteomes" id="UP000682877">
    <property type="component" value="Chromosome 8"/>
</dbReference>
<feature type="compositionally biased region" description="Polar residues" evidence="2">
    <location>
        <begin position="201"/>
        <end position="211"/>
    </location>
</feature>
<organism evidence="4 5">
    <name type="scientific">Arabidopsis arenosa</name>
    <name type="common">Sand rock-cress</name>
    <name type="synonym">Cardaminopsis arenosa</name>
    <dbReference type="NCBI Taxonomy" id="38785"/>
    <lineage>
        <taxon>Eukaryota</taxon>
        <taxon>Viridiplantae</taxon>
        <taxon>Streptophyta</taxon>
        <taxon>Embryophyta</taxon>
        <taxon>Tracheophyta</taxon>
        <taxon>Spermatophyta</taxon>
        <taxon>Magnoliopsida</taxon>
        <taxon>eudicotyledons</taxon>
        <taxon>Gunneridae</taxon>
        <taxon>Pentapetalae</taxon>
        <taxon>rosids</taxon>
        <taxon>malvids</taxon>
        <taxon>Brassicales</taxon>
        <taxon>Brassicaceae</taxon>
        <taxon>Camelineae</taxon>
        <taxon>Arabidopsis</taxon>
    </lineage>
</organism>
<dbReference type="GO" id="GO:0007165">
    <property type="term" value="P:signal transduction"/>
    <property type="evidence" value="ECO:0007669"/>
    <property type="project" value="InterPro"/>
</dbReference>
<sequence>MAGSSSPEELPPQHQVFINFRARDLRYGFVSHLERVLKDHKINVFVDNGEDRGEHLENLLTRIEESRIALAIFSENYTESAWCLRELAKIKDCVDKDKLVVIPIFYKVDPSIVKGLKEGFGDAFRELAKGDERKKEWKEALKAITKILGIPVHEKRKVKVIFPNSYCSNESEIISEIVKEVKKVLNEIPSEGSQKAYVDPSENNDTQTSSGGEKDKTFGITQRLSELKEKLELNKLRSHLGIIIGCLLLLFFVLQQIAYMSTRLIGEGGAIDRIAVNLQKMPEYIPADGTENPIDTYTEFHTDKYEAKPEGSSSAAKLNADFLDRTFTNSRMDGKVKPPNIQVFINFRGDQLRNNFVGYLRHALRISKINVFIDNEEQRGEDLNTLFKRIEESRIAIVVFSSRYTESKWCLDELVKIKERVDEGLLKV</sequence>
<evidence type="ECO:0000259" key="3">
    <source>
        <dbReference type="PROSITE" id="PS50104"/>
    </source>
</evidence>
<dbReference type="InterPro" id="IPR000157">
    <property type="entry name" value="TIR_dom"/>
</dbReference>
<feature type="domain" description="TIR" evidence="3">
    <location>
        <begin position="339"/>
        <end position="428"/>
    </location>
</feature>
<evidence type="ECO:0000313" key="5">
    <source>
        <dbReference type="Proteomes" id="UP000682877"/>
    </source>
</evidence>
<dbReference type="PANTHER" id="PTHR32009:SF109">
    <property type="entry name" value="TOLL-INTERLEUKIN-RESISTANCE (TIR) DOMAIN FAMILY PROTEIN"/>
    <property type="match status" value="1"/>
</dbReference>
<feature type="region of interest" description="Disordered" evidence="2">
    <location>
        <begin position="193"/>
        <end position="216"/>
    </location>
</feature>
<dbReference type="SUPFAM" id="SSF52200">
    <property type="entry name" value="Toll/Interleukin receptor TIR domain"/>
    <property type="match status" value="2"/>
</dbReference>
<name>A0A8S2B5F5_ARAAE</name>
<dbReference type="FunFam" id="3.40.50.10140:FF:000007">
    <property type="entry name" value="Disease resistance protein (TIR-NBS-LRR class)"/>
    <property type="match status" value="1"/>
</dbReference>
<dbReference type="EMBL" id="LR999458">
    <property type="protein sequence ID" value="CAE6219096.1"/>
    <property type="molecule type" value="Genomic_DNA"/>
</dbReference>